<evidence type="ECO:0000256" key="1">
    <source>
        <dbReference type="SAM" id="MobiDB-lite"/>
    </source>
</evidence>
<feature type="compositionally biased region" description="Basic and acidic residues" evidence="1">
    <location>
        <begin position="103"/>
        <end position="116"/>
    </location>
</feature>
<gene>
    <name evidence="3" type="ORF">IDM40_25460</name>
</gene>
<sequence>MASWSVLACLAALAVATATGQIRAWTAAELLACGSVLAVAVYLALLLRRLEAELSEAEFCAEEQAQECAEVVEESREELVVRTDDLRERSARAAQLLARRRARMAERPEPSERPAEPPRVTVSSAGTHVDPVH</sequence>
<evidence type="ECO:0000313" key="3">
    <source>
        <dbReference type="EMBL" id="MBE3002019.1"/>
    </source>
</evidence>
<evidence type="ECO:0000313" key="4">
    <source>
        <dbReference type="Proteomes" id="UP000806528"/>
    </source>
</evidence>
<dbReference type="RefSeq" id="WP_193124605.1">
    <property type="nucleotide sequence ID" value="NZ_JADBGI010000032.1"/>
</dbReference>
<proteinExistence type="predicted"/>
<keyword evidence="2" id="KW-0812">Transmembrane</keyword>
<accession>A0ABR9PDY0</accession>
<evidence type="ECO:0000256" key="2">
    <source>
        <dbReference type="SAM" id="Phobius"/>
    </source>
</evidence>
<feature type="transmembrane region" description="Helical" evidence="2">
    <location>
        <begin position="28"/>
        <end position="47"/>
    </location>
</feature>
<protein>
    <recommendedName>
        <fullName evidence="5">Secreted protein</fullName>
    </recommendedName>
</protein>
<dbReference type="EMBL" id="JADBGI010000032">
    <property type="protein sequence ID" value="MBE3002019.1"/>
    <property type="molecule type" value="Genomic_DNA"/>
</dbReference>
<name>A0ABR9PDY0_9ACTN</name>
<reference evidence="3 4" key="1">
    <citation type="submission" date="2020-09" db="EMBL/GenBank/DDBJ databases">
        <title>Diversity and distribution of actinomycetes associated with coral in the coast of Hainan.</title>
        <authorList>
            <person name="Li F."/>
        </authorList>
    </citation>
    <scope>NUCLEOTIDE SEQUENCE [LARGE SCALE GENOMIC DNA]</scope>
    <source>
        <strain evidence="3 4">HNM0947</strain>
    </source>
</reference>
<keyword evidence="2" id="KW-1133">Transmembrane helix</keyword>
<evidence type="ECO:0008006" key="5">
    <source>
        <dbReference type="Google" id="ProtNLM"/>
    </source>
</evidence>
<keyword evidence="4" id="KW-1185">Reference proteome</keyword>
<comment type="caution">
    <text evidence="3">The sequence shown here is derived from an EMBL/GenBank/DDBJ whole genome shotgun (WGS) entry which is preliminary data.</text>
</comment>
<feature type="region of interest" description="Disordered" evidence="1">
    <location>
        <begin position="100"/>
        <end position="133"/>
    </location>
</feature>
<dbReference type="Proteomes" id="UP000806528">
    <property type="component" value="Unassembled WGS sequence"/>
</dbReference>
<keyword evidence="2" id="KW-0472">Membrane</keyword>
<organism evidence="3 4">
    <name type="scientific">Nocardiopsis coralli</name>
    <dbReference type="NCBI Taxonomy" id="2772213"/>
    <lineage>
        <taxon>Bacteria</taxon>
        <taxon>Bacillati</taxon>
        <taxon>Actinomycetota</taxon>
        <taxon>Actinomycetes</taxon>
        <taxon>Streptosporangiales</taxon>
        <taxon>Nocardiopsidaceae</taxon>
        <taxon>Nocardiopsis</taxon>
    </lineage>
</organism>